<dbReference type="GO" id="GO:0003677">
    <property type="term" value="F:DNA binding"/>
    <property type="evidence" value="ECO:0007669"/>
    <property type="project" value="InterPro"/>
</dbReference>
<dbReference type="CDD" id="cd12148">
    <property type="entry name" value="fungal_TF_MHR"/>
    <property type="match status" value="1"/>
</dbReference>
<dbReference type="GO" id="GO:0008270">
    <property type="term" value="F:zinc ion binding"/>
    <property type="evidence" value="ECO:0007669"/>
    <property type="project" value="InterPro"/>
</dbReference>
<feature type="domain" description="Xylanolytic transcriptional activator regulatory" evidence="6">
    <location>
        <begin position="33"/>
        <end position="269"/>
    </location>
</feature>
<keyword evidence="8" id="KW-1185">Reference proteome</keyword>
<dbReference type="GO" id="GO:0005634">
    <property type="term" value="C:nucleus"/>
    <property type="evidence" value="ECO:0007669"/>
    <property type="project" value="UniProtKB-SubCell"/>
</dbReference>
<evidence type="ECO:0000256" key="1">
    <source>
        <dbReference type="ARBA" id="ARBA00004123"/>
    </source>
</evidence>
<reference evidence="7" key="1">
    <citation type="submission" date="2020-12" db="EMBL/GenBank/DDBJ databases">
        <title>Metabolic potential, ecology and presence of endohyphal bacteria is reflected in genomic diversity of Mucoromycotina.</title>
        <authorList>
            <person name="Muszewska A."/>
            <person name="Okrasinska A."/>
            <person name="Steczkiewicz K."/>
            <person name="Drgas O."/>
            <person name="Orlowska M."/>
            <person name="Perlinska-Lenart U."/>
            <person name="Aleksandrzak-Piekarczyk T."/>
            <person name="Szatraj K."/>
            <person name="Zielenkiewicz U."/>
            <person name="Pilsyk S."/>
            <person name="Malc E."/>
            <person name="Mieczkowski P."/>
            <person name="Kruszewska J.S."/>
            <person name="Biernat P."/>
            <person name="Pawlowska J."/>
        </authorList>
    </citation>
    <scope>NUCLEOTIDE SEQUENCE</scope>
    <source>
        <strain evidence="7">WA0000067209</strain>
    </source>
</reference>
<dbReference type="PANTHER" id="PTHR47338:SF16">
    <property type="entry name" value="TRANSCRIPTION FACTOR, PUTATIVE (AFU_ORTHOLOGUE AFUA_2G09360)-RELATED"/>
    <property type="match status" value="1"/>
</dbReference>
<dbReference type="GO" id="GO:0000981">
    <property type="term" value="F:DNA-binding transcription factor activity, RNA polymerase II-specific"/>
    <property type="evidence" value="ECO:0007669"/>
    <property type="project" value="InterPro"/>
</dbReference>
<proteinExistence type="predicted"/>
<keyword evidence="2" id="KW-0479">Metal-binding</keyword>
<sequence length="519" mass="59824">MDELRKSNSVMARSQDMEGHDIYNEPLLEHYVQLFFRYIHDSVLTIFHKPTFMMQFHERKIENYILYFIAALAARFSNDPTLKGIDPRDRGRDFFACGTRLLKLSIDEISIHTIHGCMLIAHYCSGYNLVEQEAVYVGVAIRIAHLLHLQEEPETGDAVQDEVLRRAWSILFAADRWSALGNRIPRITGFEYTIDRQPAKKPMPDIDFLQLTSDSSRTEYTLGIWAPNRDLHDIASSIHSHQLAVLYDPASSEASIERIDEISMDLQRWQNNLPLNFKFNAQNIYLQNSLSYGAIFLGTHLSYHYNYVVLLYQFLSYSDPKSKIYAEQLEYHASKISEIIRWSNKLPDCRLLYSVVSHILVISSSVHLHTLLYGSNKASRLAKDDLDTNFEHIMTLRRLWPAVDVSAARLRLFESACLTSNQNIWRMDRWLVKFLLHHTTYMDEDRRDDPLVPLSSYAEIPSGAATSSTNLTQTNSEDIGNHRIVEQALSWLLTADPSTGYPQDLFTFNFDTSDPSLNL</sequence>
<name>A0A8H7PFT4_MORIS</name>
<evidence type="ECO:0000313" key="8">
    <source>
        <dbReference type="Proteomes" id="UP000654370"/>
    </source>
</evidence>
<keyword evidence="5" id="KW-0539">Nucleus</keyword>
<keyword evidence="3" id="KW-0805">Transcription regulation</keyword>
<keyword evidence="4" id="KW-0804">Transcription</keyword>
<gene>
    <name evidence="7" type="ORF">INT43_004529</name>
</gene>
<evidence type="ECO:0000259" key="6">
    <source>
        <dbReference type="Pfam" id="PF04082"/>
    </source>
</evidence>
<dbReference type="Proteomes" id="UP000654370">
    <property type="component" value="Unassembled WGS sequence"/>
</dbReference>
<dbReference type="Pfam" id="PF04082">
    <property type="entry name" value="Fungal_trans"/>
    <property type="match status" value="1"/>
</dbReference>
<dbReference type="EMBL" id="JAEPQZ010000015">
    <property type="protein sequence ID" value="KAG2173156.1"/>
    <property type="molecule type" value="Genomic_DNA"/>
</dbReference>
<comment type="caution">
    <text evidence="7">The sequence shown here is derived from an EMBL/GenBank/DDBJ whole genome shotgun (WGS) entry which is preliminary data.</text>
</comment>
<evidence type="ECO:0000256" key="2">
    <source>
        <dbReference type="ARBA" id="ARBA00022723"/>
    </source>
</evidence>
<dbReference type="InterPro" id="IPR007219">
    <property type="entry name" value="XnlR_reg_dom"/>
</dbReference>
<dbReference type="GO" id="GO:0006351">
    <property type="term" value="P:DNA-templated transcription"/>
    <property type="evidence" value="ECO:0007669"/>
    <property type="project" value="InterPro"/>
</dbReference>
<organism evidence="7 8">
    <name type="scientific">Mortierella isabellina</name>
    <name type="common">Filamentous fungus</name>
    <name type="synonym">Umbelopsis isabellina</name>
    <dbReference type="NCBI Taxonomy" id="91625"/>
    <lineage>
        <taxon>Eukaryota</taxon>
        <taxon>Fungi</taxon>
        <taxon>Fungi incertae sedis</taxon>
        <taxon>Mucoromycota</taxon>
        <taxon>Mucoromycotina</taxon>
        <taxon>Umbelopsidomycetes</taxon>
        <taxon>Umbelopsidales</taxon>
        <taxon>Umbelopsidaceae</taxon>
        <taxon>Umbelopsis</taxon>
    </lineage>
</organism>
<comment type="subcellular location">
    <subcellularLocation>
        <location evidence="1">Nucleus</location>
    </subcellularLocation>
</comment>
<dbReference type="OrthoDB" id="1924787at2759"/>
<protein>
    <recommendedName>
        <fullName evidence="6">Xylanolytic transcriptional activator regulatory domain-containing protein</fullName>
    </recommendedName>
</protein>
<evidence type="ECO:0000256" key="5">
    <source>
        <dbReference type="ARBA" id="ARBA00023242"/>
    </source>
</evidence>
<evidence type="ECO:0000256" key="3">
    <source>
        <dbReference type="ARBA" id="ARBA00023015"/>
    </source>
</evidence>
<accession>A0A8H7PFT4</accession>
<dbReference type="InterPro" id="IPR050815">
    <property type="entry name" value="TF_fung"/>
</dbReference>
<dbReference type="AlphaFoldDB" id="A0A8H7PFT4"/>
<evidence type="ECO:0000313" key="7">
    <source>
        <dbReference type="EMBL" id="KAG2173156.1"/>
    </source>
</evidence>
<dbReference type="PANTHER" id="PTHR47338">
    <property type="entry name" value="ZN(II)2CYS6 TRANSCRIPTION FACTOR (EUROFUNG)-RELATED"/>
    <property type="match status" value="1"/>
</dbReference>
<evidence type="ECO:0000256" key="4">
    <source>
        <dbReference type="ARBA" id="ARBA00023163"/>
    </source>
</evidence>